<gene>
    <name evidence="2" type="ORF">B0A71_20925</name>
    <name evidence="1" type="ORF">BHE19_08720</name>
</gene>
<accession>A0A1S1J5D5</accession>
<comment type="caution">
    <text evidence="1">The sequence shown here is derived from an EMBL/GenBank/DDBJ whole genome shotgun (WGS) entry which is preliminary data.</text>
</comment>
<dbReference type="Proteomes" id="UP000180252">
    <property type="component" value="Unassembled WGS sequence"/>
</dbReference>
<dbReference type="EMBL" id="MIKE01000023">
    <property type="protein sequence ID" value="OHT44801.1"/>
    <property type="molecule type" value="Genomic_DNA"/>
</dbReference>
<reference evidence="2 4" key="3">
    <citation type="submission" date="2016-11" db="EMBL/GenBank/DDBJ databases">
        <title>Whole genomes of Flavobacteriaceae.</title>
        <authorList>
            <person name="Stine C."/>
            <person name="Li C."/>
            <person name="Tadesse D."/>
        </authorList>
    </citation>
    <scope>NUCLEOTIDE SEQUENCE [LARGE SCALE GENOMIC DNA]</scope>
    <source>
        <strain evidence="2 4">ATCC BAA-2541</strain>
    </source>
</reference>
<evidence type="ECO:0000313" key="3">
    <source>
        <dbReference type="Proteomes" id="UP000180252"/>
    </source>
</evidence>
<dbReference type="AlphaFoldDB" id="A0A1S1J5D5"/>
<dbReference type="Proteomes" id="UP000198319">
    <property type="component" value="Unassembled WGS sequence"/>
</dbReference>
<reference evidence="1" key="2">
    <citation type="submission" date="2016-09" db="EMBL/GenBank/DDBJ databases">
        <authorList>
            <person name="Capua I."/>
            <person name="De Benedictis P."/>
            <person name="Joannis T."/>
            <person name="Lombin L.H."/>
            <person name="Cattoli G."/>
        </authorList>
    </citation>
    <scope>NUCLEOTIDE SEQUENCE [LARGE SCALE GENOMIC DNA]</scope>
    <source>
        <strain evidence="1">MSU</strain>
    </source>
</reference>
<organism evidence="1 3">
    <name type="scientific">Flavobacterium tructae</name>
    <dbReference type="NCBI Taxonomy" id="1114873"/>
    <lineage>
        <taxon>Bacteria</taxon>
        <taxon>Pseudomonadati</taxon>
        <taxon>Bacteroidota</taxon>
        <taxon>Flavobacteriia</taxon>
        <taxon>Flavobacteriales</taxon>
        <taxon>Flavobacteriaceae</taxon>
        <taxon>Flavobacterium</taxon>
    </lineage>
</organism>
<proteinExistence type="predicted"/>
<dbReference type="OrthoDB" id="1163807at2"/>
<dbReference type="RefSeq" id="WP_070907166.1">
    <property type="nucleotide sequence ID" value="NZ_MIKE01000023.1"/>
</dbReference>
<evidence type="ECO:0000313" key="4">
    <source>
        <dbReference type="Proteomes" id="UP000198319"/>
    </source>
</evidence>
<sequence>MICKNYIVTGEDVNDLMVMEKTTYNSYTLRLLYRFLFQNGFSRERLNSLQLDLQEGKYALVCYKNLMFTEHFFVEMKYCLINDKINIKSCFFNSKNECCAELSKEVEWFDSIRKEVITAPKKILKHFNTSNPVKFRNP</sequence>
<dbReference type="STRING" id="1278819.BHE19_08720"/>
<keyword evidence="4" id="KW-1185">Reference proteome</keyword>
<protein>
    <submittedName>
        <fullName evidence="1">Uncharacterized protein</fullName>
    </submittedName>
</protein>
<evidence type="ECO:0000313" key="2">
    <source>
        <dbReference type="EMBL" id="OXB14814.1"/>
    </source>
</evidence>
<name>A0A1S1J5D5_9FLAO</name>
<evidence type="ECO:0000313" key="1">
    <source>
        <dbReference type="EMBL" id="OHT44801.1"/>
    </source>
</evidence>
<dbReference type="EMBL" id="MUHG01000035">
    <property type="protein sequence ID" value="OXB14814.1"/>
    <property type="molecule type" value="Genomic_DNA"/>
</dbReference>
<reference evidence="3" key="1">
    <citation type="submission" date="2016-09" db="EMBL/GenBank/DDBJ databases">
        <authorList>
            <person name="Chen S."/>
            <person name="Walker E."/>
        </authorList>
    </citation>
    <scope>NUCLEOTIDE SEQUENCE [LARGE SCALE GENOMIC DNA]</scope>
    <source>
        <strain evidence="3">MSU</strain>
    </source>
</reference>